<dbReference type="HAMAP" id="MF_00110">
    <property type="entry name" value="DHQ_synthase"/>
    <property type="match status" value="1"/>
</dbReference>
<keyword evidence="13 18" id="KW-0862">Zinc</keyword>
<evidence type="ECO:0000256" key="2">
    <source>
        <dbReference type="ARBA" id="ARBA00001911"/>
    </source>
</evidence>
<evidence type="ECO:0000256" key="1">
    <source>
        <dbReference type="ARBA" id="ARBA00001393"/>
    </source>
</evidence>
<dbReference type="GO" id="GO:0003856">
    <property type="term" value="F:3-dehydroquinate synthase activity"/>
    <property type="evidence" value="ECO:0007669"/>
    <property type="project" value="UniProtKB-UniRule"/>
</dbReference>
<evidence type="ECO:0000256" key="8">
    <source>
        <dbReference type="ARBA" id="ARBA00017684"/>
    </source>
</evidence>
<dbReference type="InterPro" id="IPR030960">
    <property type="entry name" value="DHQS/DOIS_N"/>
</dbReference>
<evidence type="ECO:0000256" key="14">
    <source>
        <dbReference type="ARBA" id="ARBA00023027"/>
    </source>
</evidence>
<comment type="pathway">
    <text evidence="5 18">Metabolic intermediate biosynthesis; chorismate biosynthesis; chorismate from D-erythrose 4-phosphate and phosphoenolpyruvate: step 2/7.</text>
</comment>
<dbReference type="GO" id="GO:0009073">
    <property type="term" value="P:aromatic amino acid family biosynthetic process"/>
    <property type="evidence" value="ECO:0007669"/>
    <property type="project" value="UniProtKB-KW"/>
</dbReference>
<dbReference type="CDD" id="cd08195">
    <property type="entry name" value="DHQS"/>
    <property type="match status" value="1"/>
</dbReference>
<keyword evidence="11 18" id="KW-0479">Metal-binding</keyword>
<evidence type="ECO:0000256" key="7">
    <source>
        <dbReference type="ARBA" id="ARBA00013031"/>
    </source>
</evidence>
<comment type="function">
    <text evidence="18">Catalyzes the conversion of 3-deoxy-D-arabino-heptulosonate 7-phosphate (DAHP) to dehydroquinate (DHQ).</text>
</comment>
<dbReference type="InterPro" id="IPR030963">
    <property type="entry name" value="DHQ_synth_fam"/>
</dbReference>
<protein>
    <recommendedName>
        <fullName evidence="8 18">3-dehydroquinate synthase</fullName>
        <shortName evidence="18">DHQS</shortName>
        <ecNumber evidence="7 18">4.2.3.4</ecNumber>
    </recommendedName>
</protein>
<dbReference type="AlphaFoldDB" id="A0A4R6U9L9"/>
<dbReference type="NCBIfam" id="TIGR01357">
    <property type="entry name" value="aroB"/>
    <property type="match status" value="1"/>
</dbReference>
<comment type="catalytic activity">
    <reaction evidence="1 18">
        <text>7-phospho-2-dehydro-3-deoxy-D-arabino-heptonate = 3-dehydroquinate + phosphate</text>
        <dbReference type="Rhea" id="RHEA:21968"/>
        <dbReference type="ChEBI" id="CHEBI:32364"/>
        <dbReference type="ChEBI" id="CHEBI:43474"/>
        <dbReference type="ChEBI" id="CHEBI:58394"/>
        <dbReference type="EC" id="4.2.3.4"/>
    </reaction>
</comment>
<gene>
    <name evidence="18" type="primary">aroB</name>
    <name evidence="21" type="ORF">EV213_103107</name>
</gene>
<evidence type="ECO:0000259" key="20">
    <source>
        <dbReference type="Pfam" id="PF24621"/>
    </source>
</evidence>
<comment type="similarity">
    <text evidence="6 18">Belongs to the sugar phosphate cyclases superfamily. Dehydroquinate synthase family.</text>
</comment>
<dbReference type="EMBL" id="SNYJ01000003">
    <property type="protein sequence ID" value="TDQ41529.1"/>
    <property type="molecule type" value="Genomic_DNA"/>
</dbReference>
<evidence type="ECO:0000256" key="16">
    <source>
        <dbReference type="ARBA" id="ARBA00023239"/>
    </source>
</evidence>
<evidence type="ECO:0000256" key="6">
    <source>
        <dbReference type="ARBA" id="ARBA00005412"/>
    </source>
</evidence>
<name>A0A4R6U9L9_9BACI</name>
<evidence type="ECO:0000256" key="5">
    <source>
        <dbReference type="ARBA" id="ARBA00004661"/>
    </source>
</evidence>
<evidence type="ECO:0000256" key="12">
    <source>
        <dbReference type="ARBA" id="ARBA00022741"/>
    </source>
</evidence>
<comment type="cofactor">
    <cofactor evidence="2 18">
        <name>NAD(+)</name>
        <dbReference type="ChEBI" id="CHEBI:57540"/>
    </cofactor>
</comment>
<feature type="binding site" evidence="18">
    <location>
        <position position="151"/>
    </location>
    <ligand>
        <name>NAD(+)</name>
        <dbReference type="ChEBI" id="CHEBI:57540"/>
    </ligand>
</feature>
<feature type="domain" description="3-dehydroquinate synthase N-terminal" evidence="19">
    <location>
        <begin position="68"/>
        <end position="179"/>
    </location>
</feature>
<dbReference type="PANTHER" id="PTHR43622:SF7">
    <property type="entry name" value="3-DEHYDROQUINATE SYNTHASE, CHLOROPLASTIC"/>
    <property type="match status" value="1"/>
</dbReference>
<dbReference type="GO" id="GO:0009423">
    <property type="term" value="P:chorismate biosynthetic process"/>
    <property type="evidence" value="ECO:0007669"/>
    <property type="project" value="UniProtKB-UniRule"/>
</dbReference>
<dbReference type="GO" id="GO:0046872">
    <property type="term" value="F:metal ion binding"/>
    <property type="evidence" value="ECO:0007669"/>
    <property type="project" value="UniProtKB-KW"/>
</dbReference>
<evidence type="ECO:0000256" key="4">
    <source>
        <dbReference type="ARBA" id="ARBA00004496"/>
    </source>
</evidence>
<dbReference type="SUPFAM" id="SSF56796">
    <property type="entry name" value="Dehydroquinate synthase-like"/>
    <property type="match status" value="1"/>
</dbReference>
<comment type="cofactor">
    <cofactor evidence="3">
        <name>Zn(2+)</name>
        <dbReference type="ChEBI" id="CHEBI:29105"/>
    </cofactor>
</comment>
<evidence type="ECO:0000256" key="13">
    <source>
        <dbReference type="ARBA" id="ARBA00022833"/>
    </source>
</evidence>
<dbReference type="InterPro" id="IPR050071">
    <property type="entry name" value="Dehydroquinate_synthase"/>
</dbReference>
<feature type="domain" description="3-dehydroquinate synthase C-terminal" evidence="20">
    <location>
        <begin position="181"/>
        <end position="323"/>
    </location>
</feature>
<feature type="binding site" evidence="18">
    <location>
        <position position="248"/>
    </location>
    <ligand>
        <name>Zn(2+)</name>
        <dbReference type="ChEBI" id="CHEBI:29105"/>
    </ligand>
</feature>
<keyword evidence="16 18" id="KW-0456">Lyase</keyword>
<dbReference type="GO" id="GO:0000166">
    <property type="term" value="F:nucleotide binding"/>
    <property type="evidence" value="ECO:0007669"/>
    <property type="project" value="UniProtKB-KW"/>
</dbReference>
<organism evidence="21 22">
    <name type="scientific">Aureibacillus halotolerans</name>
    <dbReference type="NCBI Taxonomy" id="1508390"/>
    <lineage>
        <taxon>Bacteria</taxon>
        <taxon>Bacillati</taxon>
        <taxon>Bacillota</taxon>
        <taxon>Bacilli</taxon>
        <taxon>Bacillales</taxon>
        <taxon>Bacillaceae</taxon>
        <taxon>Aureibacillus</taxon>
    </lineage>
</organism>
<dbReference type="Pfam" id="PF24621">
    <property type="entry name" value="DHQS_C"/>
    <property type="match status" value="1"/>
</dbReference>
<keyword evidence="14 18" id="KW-0520">NAD</keyword>
<evidence type="ECO:0000256" key="17">
    <source>
        <dbReference type="ARBA" id="ARBA00023285"/>
    </source>
</evidence>
<keyword evidence="12 18" id="KW-0547">Nucleotide-binding</keyword>
<dbReference type="Gene3D" id="1.20.1090.10">
    <property type="entry name" value="Dehydroquinate synthase-like - alpha domain"/>
    <property type="match status" value="1"/>
</dbReference>
<feature type="binding site" evidence="18">
    <location>
        <position position="142"/>
    </location>
    <ligand>
        <name>NAD(+)</name>
        <dbReference type="ChEBI" id="CHEBI:57540"/>
    </ligand>
</feature>
<evidence type="ECO:0000256" key="11">
    <source>
        <dbReference type="ARBA" id="ARBA00022723"/>
    </source>
</evidence>
<feature type="binding site" evidence="18">
    <location>
        <position position="264"/>
    </location>
    <ligand>
        <name>Zn(2+)</name>
        <dbReference type="ChEBI" id="CHEBI:29105"/>
    </ligand>
</feature>
<dbReference type="Gene3D" id="3.40.50.1970">
    <property type="match status" value="1"/>
</dbReference>
<dbReference type="RefSeq" id="WP_133579399.1">
    <property type="nucleotide sequence ID" value="NZ_SNYJ01000003.1"/>
</dbReference>
<comment type="cofactor">
    <cofactor evidence="18">
        <name>Co(2+)</name>
        <dbReference type="ChEBI" id="CHEBI:48828"/>
    </cofactor>
    <cofactor evidence="18">
        <name>Zn(2+)</name>
        <dbReference type="ChEBI" id="CHEBI:29105"/>
    </cofactor>
    <text evidence="18">Binds 1 divalent metal cation per subunit. Can use either Co(2+) or Zn(2+).</text>
</comment>
<dbReference type="UniPathway" id="UPA00053">
    <property type="reaction ID" value="UER00085"/>
</dbReference>
<dbReference type="InterPro" id="IPR056179">
    <property type="entry name" value="DHQS_C"/>
</dbReference>
<evidence type="ECO:0000256" key="3">
    <source>
        <dbReference type="ARBA" id="ARBA00001947"/>
    </source>
</evidence>
<proteinExistence type="inferred from homology"/>
<keyword evidence="22" id="KW-1185">Reference proteome</keyword>
<dbReference type="GO" id="GO:0005737">
    <property type="term" value="C:cytoplasm"/>
    <property type="evidence" value="ECO:0007669"/>
    <property type="project" value="UniProtKB-SubCell"/>
</dbReference>
<dbReference type="GO" id="GO:0008652">
    <property type="term" value="P:amino acid biosynthetic process"/>
    <property type="evidence" value="ECO:0007669"/>
    <property type="project" value="UniProtKB-KW"/>
</dbReference>
<evidence type="ECO:0000256" key="10">
    <source>
        <dbReference type="ARBA" id="ARBA00022605"/>
    </source>
</evidence>
<keyword evidence="9 18" id="KW-0963">Cytoplasm</keyword>
<evidence type="ECO:0000256" key="15">
    <source>
        <dbReference type="ARBA" id="ARBA00023141"/>
    </source>
</evidence>
<evidence type="ECO:0000256" key="18">
    <source>
        <dbReference type="HAMAP-Rule" id="MF_00110"/>
    </source>
</evidence>
<keyword evidence="10 18" id="KW-0028">Amino-acid biosynthesis</keyword>
<evidence type="ECO:0000313" key="22">
    <source>
        <dbReference type="Proteomes" id="UP000295632"/>
    </source>
</evidence>
<dbReference type="Pfam" id="PF01761">
    <property type="entry name" value="DHQ_synthase"/>
    <property type="match status" value="1"/>
</dbReference>
<comment type="subcellular location">
    <subcellularLocation>
        <location evidence="4 18">Cytoplasm</location>
    </subcellularLocation>
</comment>
<keyword evidence="17 18" id="KW-0170">Cobalt</keyword>
<feature type="binding site" evidence="18">
    <location>
        <begin position="169"/>
        <end position="172"/>
    </location>
    <ligand>
        <name>NAD(+)</name>
        <dbReference type="ChEBI" id="CHEBI:57540"/>
    </ligand>
</feature>
<dbReference type="Proteomes" id="UP000295632">
    <property type="component" value="Unassembled WGS sequence"/>
</dbReference>
<dbReference type="PANTHER" id="PTHR43622">
    <property type="entry name" value="3-DEHYDROQUINATE SYNTHASE"/>
    <property type="match status" value="1"/>
</dbReference>
<dbReference type="FunFam" id="3.40.50.1970:FF:000007">
    <property type="entry name" value="Pentafunctional AROM polypeptide"/>
    <property type="match status" value="1"/>
</dbReference>
<dbReference type="PIRSF" id="PIRSF001455">
    <property type="entry name" value="DHQ_synth"/>
    <property type="match status" value="1"/>
</dbReference>
<reference evidence="21 22" key="1">
    <citation type="submission" date="2019-03" db="EMBL/GenBank/DDBJ databases">
        <title>Genomic Encyclopedia of Type Strains, Phase IV (KMG-IV): sequencing the most valuable type-strain genomes for metagenomic binning, comparative biology and taxonomic classification.</title>
        <authorList>
            <person name="Goeker M."/>
        </authorList>
    </citation>
    <scope>NUCLEOTIDE SEQUENCE [LARGE SCALE GENOMIC DNA]</scope>
    <source>
        <strain evidence="21 22">DSM 28697</strain>
    </source>
</reference>
<accession>A0A4R6U9L9</accession>
<dbReference type="EC" id="4.2.3.4" evidence="7 18"/>
<feature type="binding site" evidence="18">
    <location>
        <begin position="130"/>
        <end position="131"/>
    </location>
    <ligand>
        <name>NAD(+)</name>
        <dbReference type="ChEBI" id="CHEBI:57540"/>
    </ligand>
</feature>
<dbReference type="OrthoDB" id="9806583at2"/>
<dbReference type="InterPro" id="IPR016037">
    <property type="entry name" value="DHQ_synth_AroB"/>
</dbReference>
<evidence type="ECO:0000313" key="21">
    <source>
        <dbReference type="EMBL" id="TDQ41529.1"/>
    </source>
</evidence>
<comment type="caution">
    <text evidence="21">The sequence shown here is derived from an EMBL/GenBank/DDBJ whole genome shotgun (WGS) entry which is preliminary data.</text>
</comment>
<sequence>MNEVLIQTPSKSYSVHIEAGIRHRIGSILKSASSYSRILIVADENAARYYEKDCVNALISHGFAVSVYTVPAGDQSKSMKQYEDVLTFALAEGLDRKSCIVALGGGMVGDLAGFVAASYMRGIGFVQVPTTLLAHDSSVGGKVAINLGKAKNMVGAFYQPDAVFYDTETLQTLPMDQWRSGFAEMLKHGIIGNVALLERLLKDCPTLEAVKQSSQFAELLATAIQVKADIVAADETEAGVRAHLNFGHTLAHSLESLSQFQLSHGDAVAIGMRFALKLSRRFTGVTEDESNWRQWFDQYGFPRMPQHFDPDALLALMKKDKKASYGTLHMVLLDALGVVSVRTMEDEAVLEELRSFQKEEQR</sequence>
<evidence type="ECO:0000256" key="9">
    <source>
        <dbReference type="ARBA" id="ARBA00022490"/>
    </source>
</evidence>
<keyword evidence="15 18" id="KW-0057">Aromatic amino acid biosynthesis</keyword>
<comment type="caution">
    <text evidence="18">Lacks conserved residue(s) required for the propagation of feature annotation.</text>
</comment>
<feature type="binding site" evidence="18">
    <location>
        <position position="184"/>
    </location>
    <ligand>
        <name>Zn(2+)</name>
        <dbReference type="ChEBI" id="CHEBI:29105"/>
    </ligand>
</feature>
<evidence type="ECO:0000259" key="19">
    <source>
        <dbReference type="Pfam" id="PF01761"/>
    </source>
</evidence>